<dbReference type="SUPFAM" id="SSF53448">
    <property type="entry name" value="Nucleotide-diphospho-sugar transferases"/>
    <property type="match status" value="1"/>
</dbReference>
<feature type="transmembrane region" description="Helical" evidence="2">
    <location>
        <begin position="53"/>
        <end position="70"/>
    </location>
</feature>
<protein>
    <submittedName>
        <fullName evidence="3">Membrane-bound alpha-1,6- mannosyltransferase Initiation-specific</fullName>
    </submittedName>
</protein>
<keyword evidence="2" id="KW-1133">Transmembrane helix</keyword>
<evidence type="ECO:0000256" key="2">
    <source>
        <dbReference type="SAM" id="Phobius"/>
    </source>
</evidence>
<keyword evidence="2" id="KW-0472">Membrane</keyword>
<dbReference type="EMBL" id="JAVHNQ010000010">
    <property type="protein sequence ID" value="KAK6337959.1"/>
    <property type="molecule type" value="Genomic_DNA"/>
</dbReference>
<keyword evidence="3" id="KW-0808">Transferase</keyword>
<accession>A0AAV9U9I0</accession>
<evidence type="ECO:0000313" key="4">
    <source>
        <dbReference type="Proteomes" id="UP001375240"/>
    </source>
</evidence>
<dbReference type="Pfam" id="PF04488">
    <property type="entry name" value="Gly_transf_sug"/>
    <property type="match status" value="1"/>
</dbReference>
<comment type="similarity">
    <text evidence="1">Belongs to the glycosyltransferase 32 family.</text>
</comment>
<dbReference type="InterPro" id="IPR039367">
    <property type="entry name" value="Och1-like"/>
</dbReference>
<dbReference type="Gene3D" id="3.90.550.20">
    <property type="match status" value="1"/>
</dbReference>
<proteinExistence type="inferred from homology"/>
<evidence type="ECO:0000256" key="1">
    <source>
        <dbReference type="ARBA" id="ARBA00009003"/>
    </source>
</evidence>
<keyword evidence="4" id="KW-1185">Reference proteome</keyword>
<reference evidence="3 4" key="1">
    <citation type="submission" date="2019-10" db="EMBL/GenBank/DDBJ databases">
        <authorList>
            <person name="Palmer J.M."/>
        </authorList>
    </citation>
    <scope>NUCLEOTIDE SEQUENCE [LARGE SCALE GENOMIC DNA]</scope>
    <source>
        <strain evidence="3 4">TWF696</strain>
    </source>
</reference>
<sequence>MLPDIRKDVFRGLSSPVYRSYHDEYDDKDSSLKRSSSPLSNFLGILRLPRRHTAVAALNTLLLILFFYNLPSIPTFLRSGPSAMAKSNALFSSNPAELTMLPSERQARLIEKARNVSASSPFPKKIWQTWKTIALPDDDNYKFTSSWQKKNPTHEYELLTDATAERYVIDNFNETDPYIVELYRTFPKRILAADLLRYLVVYRSGGLYTDLDTECKMPIDRWMDESLTHLPGVEASDINVVIGMELDVLNRTRWSDDWVRNCGFSQRIQFIQWTIWARPGHEILRRMITSVQETVRADIALTSTKTISALRYTPNDILDRTGPWRWTRVIQRYVDEIEGRTVSIEEFGDIRGARRFGDVLFLSGGRWSPGLAHSGSDQTDSFLAHHFRGSWKGDK</sequence>
<keyword evidence="3" id="KW-0328">Glycosyltransferase</keyword>
<organism evidence="3 4">
    <name type="scientific">Orbilia brochopaga</name>
    <dbReference type="NCBI Taxonomy" id="3140254"/>
    <lineage>
        <taxon>Eukaryota</taxon>
        <taxon>Fungi</taxon>
        <taxon>Dikarya</taxon>
        <taxon>Ascomycota</taxon>
        <taxon>Pezizomycotina</taxon>
        <taxon>Orbiliomycetes</taxon>
        <taxon>Orbiliales</taxon>
        <taxon>Orbiliaceae</taxon>
        <taxon>Orbilia</taxon>
    </lineage>
</organism>
<evidence type="ECO:0000313" key="3">
    <source>
        <dbReference type="EMBL" id="KAK6337959.1"/>
    </source>
</evidence>
<dbReference type="PANTHER" id="PTHR31834:SF1">
    <property type="entry name" value="INITIATION-SPECIFIC ALPHA-1,6-MANNOSYLTRANSFERASE"/>
    <property type="match status" value="1"/>
</dbReference>
<dbReference type="AlphaFoldDB" id="A0AAV9U9I0"/>
<dbReference type="GO" id="GO:0000136">
    <property type="term" value="C:mannan polymerase complex"/>
    <property type="evidence" value="ECO:0007669"/>
    <property type="project" value="TreeGrafter"/>
</dbReference>
<name>A0AAV9U9I0_9PEZI</name>
<gene>
    <name evidence="3" type="primary">OCH1_2</name>
    <name evidence="3" type="ORF">TWF696_001432</name>
</gene>
<dbReference type="Proteomes" id="UP001375240">
    <property type="component" value="Unassembled WGS sequence"/>
</dbReference>
<dbReference type="GO" id="GO:0000009">
    <property type="term" value="F:alpha-1,6-mannosyltransferase activity"/>
    <property type="evidence" value="ECO:0007669"/>
    <property type="project" value="InterPro"/>
</dbReference>
<dbReference type="PANTHER" id="PTHR31834">
    <property type="entry name" value="INITIATION-SPECIFIC ALPHA-1,6-MANNOSYLTRANSFERASE"/>
    <property type="match status" value="1"/>
</dbReference>
<comment type="caution">
    <text evidence="3">The sequence shown here is derived from an EMBL/GenBank/DDBJ whole genome shotgun (WGS) entry which is preliminary data.</text>
</comment>
<keyword evidence="2" id="KW-0812">Transmembrane</keyword>
<dbReference type="InterPro" id="IPR029044">
    <property type="entry name" value="Nucleotide-diphossugar_trans"/>
</dbReference>
<dbReference type="InterPro" id="IPR007577">
    <property type="entry name" value="GlycoTrfase_DXD_sugar-bd_CS"/>
</dbReference>
<dbReference type="GO" id="GO:0006487">
    <property type="term" value="P:protein N-linked glycosylation"/>
    <property type="evidence" value="ECO:0007669"/>
    <property type="project" value="TreeGrafter"/>
</dbReference>